<dbReference type="PANTHER" id="PTHR43884:SF11">
    <property type="entry name" value="VERY LONG-CHAIN SPECIFIC ACYL-COA DEHYDROGENASE, MITOCHONDRIAL"/>
    <property type="match status" value="1"/>
</dbReference>
<accession>A0A0L7L6X0</accession>
<evidence type="ECO:0000256" key="17">
    <source>
        <dbReference type="ARBA" id="ARBA00046812"/>
    </source>
</evidence>
<evidence type="ECO:0000256" key="15">
    <source>
        <dbReference type="ARBA" id="ARBA00040902"/>
    </source>
</evidence>
<keyword evidence="10" id="KW-0007">Acetylation</keyword>
<dbReference type="InterPro" id="IPR006091">
    <property type="entry name" value="Acyl-CoA_Oxase/DH_mid-dom"/>
</dbReference>
<dbReference type="FunFam" id="2.40.110.10:FF:000006">
    <property type="entry name" value="very long-chain specific acyl-CoA dehydrogenase, mitochondrial"/>
    <property type="match status" value="1"/>
</dbReference>
<comment type="catalytic activity">
    <reaction evidence="18">
        <text>dodecanoyl-CoA + oxidized [electron-transfer flavoprotein] + H(+) = (2E)-dodecenoyl-CoA + reduced [electron-transfer flavoprotein]</text>
        <dbReference type="Rhea" id="RHEA:47296"/>
        <dbReference type="Rhea" id="RHEA-COMP:10685"/>
        <dbReference type="Rhea" id="RHEA-COMP:10686"/>
        <dbReference type="ChEBI" id="CHEBI:15378"/>
        <dbReference type="ChEBI" id="CHEBI:57330"/>
        <dbReference type="ChEBI" id="CHEBI:57375"/>
        <dbReference type="ChEBI" id="CHEBI:57692"/>
        <dbReference type="ChEBI" id="CHEBI:58307"/>
    </reaction>
    <physiologicalReaction direction="left-to-right" evidence="18">
        <dbReference type="Rhea" id="RHEA:47297"/>
    </physiologicalReaction>
</comment>
<name>A0A0L7L6X0_OPEBR</name>
<comment type="caution">
    <text evidence="29">The sequence shown here is derived from an EMBL/GenBank/DDBJ whole genome shotgun (WGS) entry which is preliminary data.</text>
</comment>
<dbReference type="GO" id="GO:0000062">
    <property type="term" value="F:fatty-acyl-CoA binding"/>
    <property type="evidence" value="ECO:0007669"/>
    <property type="project" value="TreeGrafter"/>
</dbReference>
<comment type="subunit">
    <text evidence="17">Homodimer. Homodimerizes after import into the mitochondrion.</text>
</comment>
<evidence type="ECO:0000256" key="14">
    <source>
        <dbReference type="ARBA" id="ARBA00039034"/>
    </source>
</evidence>
<dbReference type="Proteomes" id="UP000037510">
    <property type="component" value="Unassembled WGS sequence"/>
</dbReference>
<keyword evidence="7" id="KW-0702">S-nitrosylation</keyword>
<evidence type="ECO:0000313" key="30">
    <source>
        <dbReference type="Proteomes" id="UP000037510"/>
    </source>
</evidence>
<evidence type="ECO:0000259" key="28">
    <source>
        <dbReference type="Pfam" id="PF02771"/>
    </source>
</evidence>
<evidence type="ECO:0000256" key="1">
    <source>
        <dbReference type="ARBA" id="ARBA00001974"/>
    </source>
</evidence>
<evidence type="ECO:0000256" key="22">
    <source>
        <dbReference type="ARBA" id="ARBA00049050"/>
    </source>
</evidence>
<dbReference type="InterPro" id="IPR009100">
    <property type="entry name" value="AcylCoA_DH/oxidase_NM_dom_sf"/>
</dbReference>
<dbReference type="SUPFAM" id="SSF56645">
    <property type="entry name" value="Acyl-CoA dehydrogenase NM domain-like"/>
    <property type="match status" value="1"/>
</dbReference>
<dbReference type="InterPro" id="IPR009075">
    <property type="entry name" value="AcylCo_DH/oxidase_C"/>
</dbReference>
<evidence type="ECO:0000256" key="21">
    <source>
        <dbReference type="ARBA" id="ARBA00049038"/>
    </source>
</evidence>
<dbReference type="AlphaFoldDB" id="A0A0L7L6X0"/>
<dbReference type="GO" id="GO:0005743">
    <property type="term" value="C:mitochondrial inner membrane"/>
    <property type="evidence" value="ECO:0007669"/>
    <property type="project" value="UniProtKB-SubCell"/>
</dbReference>
<comment type="subcellular location">
    <subcellularLocation>
        <location evidence="2">Mitochondrion inner membrane</location>
        <topology evidence="2">Peripheral membrane protein</topology>
    </subcellularLocation>
</comment>
<evidence type="ECO:0000259" key="26">
    <source>
        <dbReference type="Pfam" id="PF00441"/>
    </source>
</evidence>
<dbReference type="InterPro" id="IPR013786">
    <property type="entry name" value="AcylCoA_DH/ox_N"/>
</dbReference>
<keyword evidence="6" id="KW-0999">Mitochondrion inner membrane</keyword>
<keyword evidence="11" id="KW-0560">Oxidoreductase</keyword>
<dbReference type="InterPro" id="IPR037069">
    <property type="entry name" value="AcylCoA_DH/ox_N_sf"/>
</dbReference>
<comment type="cofactor">
    <cofactor evidence="1">
        <name>FAD</name>
        <dbReference type="ChEBI" id="CHEBI:57692"/>
    </cofactor>
</comment>
<dbReference type="Gene3D" id="2.40.110.10">
    <property type="entry name" value="Butyryl-CoA Dehydrogenase, subunit A, domain 2"/>
    <property type="match status" value="1"/>
</dbReference>
<evidence type="ECO:0000256" key="3">
    <source>
        <dbReference type="ARBA" id="ARBA00009347"/>
    </source>
</evidence>
<keyword evidence="9" id="KW-0809">Transit peptide</keyword>
<dbReference type="GO" id="GO:0006631">
    <property type="term" value="P:fatty acid metabolic process"/>
    <property type="evidence" value="ECO:0007669"/>
    <property type="project" value="UniProtKB-ARBA"/>
</dbReference>
<evidence type="ECO:0000256" key="8">
    <source>
        <dbReference type="ARBA" id="ARBA00022827"/>
    </source>
</evidence>
<keyword evidence="13" id="KW-0472">Membrane</keyword>
<dbReference type="InterPro" id="IPR006089">
    <property type="entry name" value="Acyl-CoA_DH_CS"/>
</dbReference>
<comment type="catalytic activity">
    <reaction evidence="20">
        <text>tetracosanoyl-CoA + oxidized [electron-transfer flavoprotein] + H(+) = (2E)-tetracosenoyl-CoA + reduced [electron-transfer flavoprotein]</text>
        <dbReference type="Rhea" id="RHEA:47232"/>
        <dbReference type="Rhea" id="RHEA-COMP:10685"/>
        <dbReference type="Rhea" id="RHEA-COMP:10686"/>
        <dbReference type="ChEBI" id="CHEBI:15378"/>
        <dbReference type="ChEBI" id="CHEBI:57692"/>
        <dbReference type="ChEBI" id="CHEBI:58307"/>
        <dbReference type="ChEBI" id="CHEBI:65052"/>
        <dbReference type="ChEBI" id="CHEBI:74693"/>
    </reaction>
    <physiologicalReaction direction="left-to-right" evidence="20">
        <dbReference type="Rhea" id="RHEA:47233"/>
    </physiologicalReaction>
</comment>
<protein>
    <recommendedName>
        <fullName evidence="15">Very long-chain specific acyl-CoA dehydrogenase, mitochondrial</fullName>
        <ecNumber evidence="14">1.3.8.9</ecNumber>
    </recommendedName>
</protein>
<comment type="catalytic activity">
    <reaction evidence="23">
        <text>eicosanoyl-CoA + oxidized [electron-transfer flavoprotein] + H(+) = (2E)-eicosenoyl-CoA + reduced [electron-transfer flavoprotein]</text>
        <dbReference type="Rhea" id="RHEA:47236"/>
        <dbReference type="Rhea" id="RHEA-COMP:10685"/>
        <dbReference type="Rhea" id="RHEA-COMP:10686"/>
        <dbReference type="ChEBI" id="CHEBI:15378"/>
        <dbReference type="ChEBI" id="CHEBI:57380"/>
        <dbReference type="ChEBI" id="CHEBI:57692"/>
        <dbReference type="ChEBI" id="CHEBI:58307"/>
        <dbReference type="ChEBI" id="CHEBI:74691"/>
    </reaction>
    <physiologicalReaction direction="left-to-right" evidence="23">
        <dbReference type="Rhea" id="RHEA:47237"/>
    </physiologicalReaction>
</comment>
<dbReference type="SUPFAM" id="SSF47203">
    <property type="entry name" value="Acyl-CoA dehydrogenase C-terminal domain-like"/>
    <property type="match status" value="1"/>
</dbReference>
<comment type="catalytic activity">
    <reaction evidence="21">
        <text>tetradecanoyl-CoA + oxidized [electron-transfer flavoprotein] + H(+) = (2E)-tetradecenoyl-CoA + reduced [electron-transfer flavoprotein]</text>
        <dbReference type="Rhea" id="RHEA:47316"/>
        <dbReference type="Rhea" id="RHEA-COMP:10685"/>
        <dbReference type="Rhea" id="RHEA-COMP:10686"/>
        <dbReference type="ChEBI" id="CHEBI:15378"/>
        <dbReference type="ChEBI" id="CHEBI:57385"/>
        <dbReference type="ChEBI" id="CHEBI:57692"/>
        <dbReference type="ChEBI" id="CHEBI:58307"/>
        <dbReference type="ChEBI" id="CHEBI:61405"/>
    </reaction>
    <physiologicalReaction direction="left-to-right" evidence="21">
        <dbReference type="Rhea" id="RHEA:47317"/>
    </physiologicalReaction>
</comment>
<feature type="domain" description="Acyl-CoA dehydrogenase/oxidase N-terminal" evidence="28">
    <location>
        <begin position="49"/>
        <end position="155"/>
    </location>
</feature>
<keyword evidence="12" id="KW-0496">Mitochondrion</keyword>
<evidence type="ECO:0000256" key="12">
    <source>
        <dbReference type="ARBA" id="ARBA00023128"/>
    </source>
</evidence>
<feature type="domain" description="Acyl-CoA oxidase/dehydrogenase middle" evidence="27">
    <location>
        <begin position="158"/>
        <end position="251"/>
    </location>
</feature>
<comment type="catalytic activity">
    <reaction evidence="22">
        <text>a very-long-chain 2,3-saturated fatty acyl-CoA + oxidized [electron-transfer flavoprotein] + H(+) = a very-long-chain (2E)-enoyl-CoA + reduced [electron-transfer flavoprotein]</text>
        <dbReference type="Rhea" id="RHEA:19181"/>
        <dbReference type="Rhea" id="RHEA-COMP:10685"/>
        <dbReference type="Rhea" id="RHEA-COMP:10686"/>
        <dbReference type="ChEBI" id="CHEBI:15378"/>
        <dbReference type="ChEBI" id="CHEBI:57692"/>
        <dbReference type="ChEBI" id="CHEBI:58307"/>
        <dbReference type="ChEBI" id="CHEBI:83724"/>
        <dbReference type="ChEBI" id="CHEBI:83728"/>
        <dbReference type="EC" id="1.3.8.9"/>
    </reaction>
    <physiologicalReaction direction="left-to-right" evidence="22">
        <dbReference type="Rhea" id="RHEA:19182"/>
    </physiologicalReaction>
</comment>
<dbReference type="FunFam" id="1.20.140.10:FF:000008">
    <property type="entry name" value="acyl-CoA dehydrogenase family member 9, mitochondrial"/>
    <property type="match status" value="1"/>
</dbReference>
<dbReference type="Gene3D" id="1.20.140.10">
    <property type="entry name" value="Butyryl-CoA Dehydrogenase, subunit A, domain 3"/>
    <property type="match status" value="1"/>
</dbReference>
<comment type="function">
    <text evidence="16">Very long-chain specific acyl-CoA dehydrogenase is one of the acyl-CoA dehydrogenases that catalyze the first step of mitochondrial fatty acid beta-oxidation, an aerobic process breaking down fatty acids into acetyl-CoA and allowing the production of energy from fats. The first step of fatty acid beta-oxidation consists in the removal of one hydrogen from C-2 and C-3 of the straight-chain fatty acyl-CoA thioester, resulting in the formation of trans-2-enoyl-CoA. Among the different mitochondrial acyl-CoA dehydrogenases, very long-chain specific acyl-CoA dehydrogenase acts specifically on acyl-CoAs with saturated 12 to 24 carbons long primary chains.</text>
</comment>
<dbReference type="FunFam" id="1.10.540.10:FF:000001">
    <property type="entry name" value="Very long-chain-specific acyl-CoA dehydrogenase, mitochondrial"/>
    <property type="match status" value="1"/>
</dbReference>
<sequence>MKGSELAGGRPPPRDSPSFTLNLFRGRVEPAQVFPFPEPLSEEQRQTLRELVPPVEKFFQEVNDPDKNDAAAAIEERTLAGLWELGAFALQVPAEHGGLGLNNTQYARLVEIVGAHDLGVGITLGAHQSIGFKGILLFGDEAQRAHYLPRVAGGEYAAFCLTEPSSGSDAGSIKTRAVLAPSGDHYVLNGSKIWISNGGIAEIMTVFAQTPVEKDGKTVDKRAFGGVSSGPPENKMGIKCSNTTEVYYEDVKVPLANVLGGVGNGFKVAMNILNNGRFGMGAAMAGTQRAALRQAAEHAATRTQFGKRLAEFGQVREKLARMAMLQYATEAVAYSVSGNMDAGSQDYHLEAAISKVFASEAAWYVVDEAIQILGGMGFMRATGLERVLRDLRIFRIFEGTNDILRLFVALTGIQHAGSHLQELQRAFKNPAANLGLIFSEAGRRAGAAPTCPTEALGPIDGAQPTCPTEAHGPIDGAQPTCPTEAFGPIDGAQPTCPTEALGSIDGAQPACPTEALGPIDGAQPTCPTEALGPIDGAQPTCPTEALGPIDGAQPTCTTEALGSIDGAQPTCPTEALGPIDGAQPTCPTEAPGPNDGAQPTCPTEAPGAIDVAQPTCPTEAPGAIDGAQLTCSTEAPGPIDGAQPTCPTEAPGPIYGAKPTCPTEAPGPIDGAQPTCPTEAPGPIDGAQPTCPTEAPGPIYGAKPTCPTEAPGPIDGAQPTCPTEALGPIDGAQPTCPTEALGPIDGAQPTCPTEAPGADVSQV</sequence>
<dbReference type="InterPro" id="IPR036250">
    <property type="entry name" value="AcylCo_DH-like_C"/>
</dbReference>
<evidence type="ECO:0000256" key="6">
    <source>
        <dbReference type="ARBA" id="ARBA00022792"/>
    </source>
</evidence>
<dbReference type="Gene3D" id="1.10.540.10">
    <property type="entry name" value="Acyl-CoA dehydrogenase/oxidase, N-terminal domain"/>
    <property type="match status" value="1"/>
</dbReference>
<dbReference type="Pfam" id="PF00441">
    <property type="entry name" value="Acyl-CoA_dh_1"/>
    <property type="match status" value="1"/>
</dbReference>
<feature type="domain" description="Acyl-CoA dehydrogenase/oxidase C-terminal" evidence="26">
    <location>
        <begin position="263"/>
        <end position="409"/>
    </location>
</feature>
<keyword evidence="5" id="KW-0285">Flavoprotein</keyword>
<dbReference type="GO" id="GO:0050660">
    <property type="term" value="F:flavin adenine dinucleotide binding"/>
    <property type="evidence" value="ECO:0007669"/>
    <property type="project" value="InterPro"/>
</dbReference>
<evidence type="ECO:0000256" key="2">
    <source>
        <dbReference type="ARBA" id="ARBA00004637"/>
    </source>
</evidence>
<evidence type="ECO:0000256" key="5">
    <source>
        <dbReference type="ARBA" id="ARBA00022630"/>
    </source>
</evidence>
<dbReference type="PANTHER" id="PTHR43884">
    <property type="entry name" value="ACYL-COA DEHYDROGENASE"/>
    <property type="match status" value="1"/>
</dbReference>
<dbReference type="InterPro" id="IPR046373">
    <property type="entry name" value="Acyl-CoA_Oxase/DH_mid-dom_sf"/>
</dbReference>
<feature type="region of interest" description="Disordered" evidence="25">
    <location>
        <begin position="1"/>
        <end position="21"/>
    </location>
</feature>
<evidence type="ECO:0000256" key="20">
    <source>
        <dbReference type="ARBA" id="ARBA00048086"/>
    </source>
</evidence>
<evidence type="ECO:0000256" key="11">
    <source>
        <dbReference type="ARBA" id="ARBA00023002"/>
    </source>
</evidence>
<evidence type="ECO:0000256" key="19">
    <source>
        <dbReference type="ARBA" id="ARBA00047916"/>
    </source>
</evidence>
<keyword evidence="4" id="KW-0597">Phosphoprotein</keyword>
<keyword evidence="8" id="KW-0274">FAD</keyword>
<evidence type="ECO:0000259" key="27">
    <source>
        <dbReference type="Pfam" id="PF02770"/>
    </source>
</evidence>
<dbReference type="EC" id="1.3.8.9" evidence="14"/>
<evidence type="ECO:0000256" key="23">
    <source>
        <dbReference type="ARBA" id="ARBA00049140"/>
    </source>
</evidence>
<evidence type="ECO:0000256" key="13">
    <source>
        <dbReference type="ARBA" id="ARBA00023136"/>
    </source>
</evidence>
<evidence type="ECO:0000256" key="16">
    <source>
        <dbReference type="ARBA" id="ARBA00045422"/>
    </source>
</evidence>
<keyword evidence="30" id="KW-1185">Reference proteome</keyword>
<dbReference type="CDD" id="cd01161">
    <property type="entry name" value="VLCAD"/>
    <property type="match status" value="1"/>
</dbReference>
<comment type="similarity">
    <text evidence="3">Belongs to the acyl-CoA dehydrogenase family.</text>
</comment>
<evidence type="ECO:0000256" key="18">
    <source>
        <dbReference type="ARBA" id="ARBA00047893"/>
    </source>
</evidence>
<dbReference type="Pfam" id="PF02771">
    <property type="entry name" value="Acyl-CoA_dh_N"/>
    <property type="match status" value="1"/>
</dbReference>
<reference evidence="29 30" key="1">
    <citation type="journal article" date="2015" name="Genome Biol. Evol.">
        <title>The genome of winter moth (Operophtera brumata) provides a genomic perspective on sexual dimorphism and phenology.</title>
        <authorList>
            <person name="Derks M.F."/>
            <person name="Smit S."/>
            <person name="Salis L."/>
            <person name="Schijlen E."/>
            <person name="Bossers A."/>
            <person name="Mateman C."/>
            <person name="Pijl A.S."/>
            <person name="de Ridder D."/>
            <person name="Groenen M.A."/>
            <person name="Visser M.E."/>
            <person name="Megens H.J."/>
        </authorList>
    </citation>
    <scope>NUCLEOTIDE SEQUENCE [LARGE SCALE GENOMIC DNA]</scope>
    <source>
        <strain evidence="29">WM2013NL</strain>
        <tissue evidence="29">Head and thorax</tissue>
    </source>
</reference>
<evidence type="ECO:0000256" key="4">
    <source>
        <dbReference type="ARBA" id="ARBA00022553"/>
    </source>
</evidence>
<evidence type="ECO:0000256" key="10">
    <source>
        <dbReference type="ARBA" id="ARBA00022990"/>
    </source>
</evidence>
<proteinExistence type="inferred from homology"/>
<dbReference type="EMBL" id="JTDY01002612">
    <property type="protein sequence ID" value="KOB71094.1"/>
    <property type="molecule type" value="Genomic_DNA"/>
</dbReference>
<comment type="catalytic activity">
    <reaction evidence="19">
        <text>oxidized [electron-transfer flavoprotein] + hexadecanoyl-CoA + H(+) = (2E)-hexadecenoyl-CoA + reduced [electron-transfer flavoprotein]</text>
        <dbReference type="Rhea" id="RHEA:43448"/>
        <dbReference type="Rhea" id="RHEA-COMP:10685"/>
        <dbReference type="Rhea" id="RHEA-COMP:10686"/>
        <dbReference type="ChEBI" id="CHEBI:15378"/>
        <dbReference type="ChEBI" id="CHEBI:57379"/>
        <dbReference type="ChEBI" id="CHEBI:57692"/>
        <dbReference type="ChEBI" id="CHEBI:58307"/>
        <dbReference type="ChEBI" id="CHEBI:61526"/>
    </reaction>
    <physiologicalReaction direction="left-to-right" evidence="19">
        <dbReference type="Rhea" id="RHEA:43449"/>
    </physiologicalReaction>
</comment>
<organism evidence="29 30">
    <name type="scientific">Operophtera brumata</name>
    <name type="common">Winter moth</name>
    <name type="synonym">Phalaena brumata</name>
    <dbReference type="NCBI Taxonomy" id="104452"/>
    <lineage>
        <taxon>Eukaryota</taxon>
        <taxon>Metazoa</taxon>
        <taxon>Ecdysozoa</taxon>
        <taxon>Arthropoda</taxon>
        <taxon>Hexapoda</taxon>
        <taxon>Insecta</taxon>
        <taxon>Pterygota</taxon>
        <taxon>Neoptera</taxon>
        <taxon>Endopterygota</taxon>
        <taxon>Lepidoptera</taxon>
        <taxon>Glossata</taxon>
        <taxon>Ditrysia</taxon>
        <taxon>Geometroidea</taxon>
        <taxon>Geometridae</taxon>
        <taxon>Larentiinae</taxon>
        <taxon>Operophtera</taxon>
    </lineage>
</organism>
<evidence type="ECO:0000256" key="24">
    <source>
        <dbReference type="ARBA" id="ARBA00049224"/>
    </source>
</evidence>
<evidence type="ECO:0000256" key="7">
    <source>
        <dbReference type="ARBA" id="ARBA00022799"/>
    </source>
</evidence>
<dbReference type="PROSITE" id="PS00072">
    <property type="entry name" value="ACYL_COA_DH_1"/>
    <property type="match status" value="1"/>
</dbReference>
<dbReference type="STRING" id="104452.A0A0L7L6X0"/>
<dbReference type="Pfam" id="PF02770">
    <property type="entry name" value="Acyl-CoA_dh_M"/>
    <property type="match status" value="1"/>
</dbReference>
<evidence type="ECO:0000256" key="25">
    <source>
        <dbReference type="SAM" id="MobiDB-lite"/>
    </source>
</evidence>
<comment type="catalytic activity">
    <reaction evidence="24">
        <text>octadecanoyl-CoA + oxidized [electron-transfer flavoprotein] + H(+) = (2E)-octadecenoyl-CoA + reduced [electron-transfer flavoprotein]</text>
        <dbReference type="Rhea" id="RHEA:47240"/>
        <dbReference type="Rhea" id="RHEA-COMP:10685"/>
        <dbReference type="Rhea" id="RHEA-COMP:10686"/>
        <dbReference type="ChEBI" id="CHEBI:15378"/>
        <dbReference type="ChEBI" id="CHEBI:57394"/>
        <dbReference type="ChEBI" id="CHEBI:57692"/>
        <dbReference type="ChEBI" id="CHEBI:58307"/>
        <dbReference type="ChEBI" id="CHEBI:71412"/>
    </reaction>
    <physiologicalReaction direction="left-to-right" evidence="24">
        <dbReference type="Rhea" id="RHEA:47241"/>
    </physiologicalReaction>
</comment>
<evidence type="ECO:0000256" key="9">
    <source>
        <dbReference type="ARBA" id="ARBA00022946"/>
    </source>
</evidence>
<dbReference type="GO" id="GO:0017099">
    <property type="term" value="F:very-long-chain fatty acyl-CoA dehydrogenase activity"/>
    <property type="evidence" value="ECO:0007669"/>
    <property type="project" value="UniProtKB-EC"/>
</dbReference>
<feature type="region of interest" description="Disordered" evidence="25">
    <location>
        <begin position="707"/>
        <end position="763"/>
    </location>
</feature>
<evidence type="ECO:0000313" key="29">
    <source>
        <dbReference type="EMBL" id="KOB71094.1"/>
    </source>
</evidence>
<gene>
    <name evidence="29" type="ORF">OBRU01_14251</name>
</gene>